<dbReference type="RefSeq" id="WP_152942773.1">
    <property type="nucleotide sequence ID" value="NZ_CP045488.1"/>
</dbReference>
<accession>A0A5P9P6A7</accession>
<dbReference type="AlphaFoldDB" id="A0A5P9P6A7"/>
<evidence type="ECO:0000256" key="1">
    <source>
        <dbReference type="SAM" id="Coils"/>
    </source>
</evidence>
<organism evidence="2 3">
    <name type="scientific">Natronorubrum aibiense</name>
    <dbReference type="NCBI Taxonomy" id="348826"/>
    <lineage>
        <taxon>Archaea</taxon>
        <taxon>Methanobacteriati</taxon>
        <taxon>Methanobacteriota</taxon>
        <taxon>Stenosarchaea group</taxon>
        <taxon>Halobacteria</taxon>
        <taxon>Halobacteriales</taxon>
        <taxon>Natrialbaceae</taxon>
        <taxon>Natronorubrum</taxon>
    </lineage>
</organism>
<dbReference type="KEGG" id="nas:GCU68_14530"/>
<keyword evidence="3" id="KW-1185">Reference proteome</keyword>
<dbReference type="SUPFAM" id="SSF57997">
    <property type="entry name" value="Tropomyosin"/>
    <property type="match status" value="1"/>
</dbReference>
<evidence type="ECO:0008006" key="4">
    <source>
        <dbReference type="Google" id="ProtNLM"/>
    </source>
</evidence>
<dbReference type="OrthoDB" id="205571at2157"/>
<reference evidence="2 3" key="1">
    <citation type="journal article" date="2007" name="Int. J. Syst. Evol. Microbiol.">
        <title>Natronorubrum sulfidifaciens sp. nov., an extremely haloalkaliphilic archaeon isolated from Aiding salt lake in Xin-Jiang, China.</title>
        <authorList>
            <person name="Cui H.L."/>
            <person name="Tohty D."/>
            <person name="Liu H.C."/>
            <person name="Liu S.J."/>
            <person name="Oren A."/>
            <person name="Zhou P.J."/>
        </authorList>
    </citation>
    <scope>NUCLEOTIDE SEQUENCE [LARGE SCALE GENOMIC DNA]</scope>
    <source>
        <strain evidence="2 3">7-3</strain>
    </source>
</reference>
<keyword evidence="1" id="KW-0175">Coiled coil</keyword>
<sequence length="99" mass="11359">MTPRIPTRTGDRERSHDAVRTRLEETTMRLERAESQLRDVTDRLERTESKLQLLERTLHAVARQSNVSIGGPCDRCERSCLLIADGMMQCPSCGFRRSI</sequence>
<dbReference type="EMBL" id="CP045488">
    <property type="protein sequence ID" value="QFU83668.1"/>
    <property type="molecule type" value="Genomic_DNA"/>
</dbReference>
<dbReference type="Gene3D" id="1.20.5.340">
    <property type="match status" value="1"/>
</dbReference>
<gene>
    <name evidence="2" type="ORF">GCU68_14530</name>
</gene>
<evidence type="ECO:0000313" key="3">
    <source>
        <dbReference type="Proteomes" id="UP000326170"/>
    </source>
</evidence>
<evidence type="ECO:0000313" key="2">
    <source>
        <dbReference type="EMBL" id="QFU83668.1"/>
    </source>
</evidence>
<dbReference type="GeneID" id="42302283"/>
<feature type="coiled-coil region" evidence="1">
    <location>
        <begin position="16"/>
        <end position="64"/>
    </location>
</feature>
<proteinExistence type="predicted"/>
<protein>
    <recommendedName>
        <fullName evidence="4">CopG family transcriptional regulator</fullName>
    </recommendedName>
</protein>
<name>A0A5P9P6A7_9EURY</name>
<dbReference type="Proteomes" id="UP000326170">
    <property type="component" value="Chromosome"/>
</dbReference>